<proteinExistence type="inferred from homology"/>
<comment type="similarity">
    <text evidence="4">Belongs to the complex I LYR family. SDHAF1 subfamily.</text>
</comment>
<dbReference type="PANTHER" id="PTHR13675:SF1">
    <property type="entry name" value="SUCCINATE DEHYDROGENASE ASSEMBLY FACTOR 1, MITOCHONDRIAL"/>
    <property type="match status" value="1"/>
</dbReference>
<organism evidence="9 10">
    <name type="scientific">Aspergillus ochraceoroseus IBT 24754</name>
    <dbReference type="NCBI Taxonomy" id="1392256"/>
    <lineage>
        <taxon>Eukaryota</taxon>
        <taxon>Fungi</taxon>
        <taxon>Dikarya</taxon>
        <taxon>Ascomycota</taxon>
        <taxon>Pezizomycotina</taxon>
        <taxon>Eurotiomycetes</taxon>
        <taxon>Eurotiomycetidae</taxon>
        <taxon>Eurotiales</taxon>
        <taxon>Aspergillaceae</taxon>
        <taxon>Aspergillus</taxon>
        <taxon>Aspergillus subgen. Nidulantes</taxon>
    </lineage>
</organism>
<evidence type="ECO:0000256" key="1">
    <source>
        <dbReference type="ARBA" id="ARBA00004305"/>
    </source>
</evidence>
<feature type="domain" description="SHSP" evidence="8">
    <location>
        <begin position="124"/>
        <end position="296"/>
    </location>
</feature>
<feature type="compositionally biased region" description="Basic and acidic residues" evidence="7">
    <location>
        <begin position="177"/>
        <end position="188"/>
    </location>
</feature>
<dbReference type="PROSITE" id="PS01031">
    <property type="entry name" value="SHSP"/>
    <property type="match status" value="1"/>
</dbReference>
<comment type="subcellular location">
    <subcellularLocation>
        <location evidence="1">Mitochondrion matrix</location>
    </subcellularLocation>
</comment>
<evidence type="ECO:0000256" key="7">
    <source>
        <dbReference type="SAM" id="MobiDB-lite"/>
    </source>
</evidence>
<dbReference type="Gene3D" id="2.60.40.790">
    <property type="match status" value="1"/>
</dbReference>
<evidence type="ECO:0000313" key="10">
    <source>
        <dbReference type="Proteomes" id="UP000244073"/>
    </source>
</evidence>
<evidence type="ECO:0000256" key="2">
    <source>
        <dbReference type="ARBA" id="ARBA00023128"/>
    </source>
</evidence>
<evidence type="ECO:0000256" key="4">
    <source>
        <dbReference type="ARBA" id="ARBA00025715"/>
    </source>
</evidence>
<dbReference type="Pfam" id="PF00011">
    <property type="entry name" value="HSP20"/>
    <property type="match status" value="1"/>
</dbReference>
<dbReference type="GO" id="GO:0005759">
    <property type="term" value="C:mitochondrial matrix"/>
    <property type="evidence" value="ECO:0007669"/>
    <property type="project" value="UniProtKB-SubCell"/>
</dbReference>
<dbReference type="Pfam" id="PF05347">
    <property type="entry name" value="Complex1_LYR"/>
    <property type="match status" value="1"/>
</dbReference>
<comment type="caution">
    <text evidence="9">The sequence shown here is derived from an EMBL/GenBank/DDBJ whole genome shotgun (WGS) entry which is preliminary data.</text>
</comment>
<evidence type="ECO:0000259" key="8">
    <source>
        <dbReference type="PROSITE" id="PS01031"/>
    </source>
</evidence>
<keyword evidence="3" id="KW-0143">Chaperone</keyword>
<dbReference type="PANTHER" id="PTHR13675">
    <property type="entry name" value="LYR MOTIF-CONTAINING PROTEIN 2"/>
    <property type="match status" value="1"/>
</dbReference>
<feature type="region of interest" description="Disordered" evidence="7">
    <location>
        <begin position="177"/>
        <end position="222"/>
    </location>
</feature>
<dbReference type="InterPro" id="IPR008011">
    <property type="entry name" value="Complex1_LYR_dom"/>
</dbReference>
<reference evidence="9 10" key="1">
    <citation type="journal article" date="2018" name="Proc. Natl. Acad. Sci. U.S.A.">
        <title>Linking secondary metabolites to gene clusters through genome sequencing of six diverse Aspergillus species.</title>
        <authorList>
            <person name="Kaerboelling I."/>
            <person name="Vesth T.C."/>
            <person name="Frisvad J.C."/>
            <person name="Nybo J.L."/>
            <person name="Theobald S."/>
            <person name="Kuo A."/>
            <person name="Bowyer P."/>
            <person name="Matsuda Y."/>
            <person name="Mondo S."/>
            <person name="Lyhne E.K."/>
            <person name="Kogle M.E."/>
            <person name="Clum A."/>
            <person name="Lipzen A."/>
            <person name="Salamov A."/>
            <person name="Ngan C.Y."/>
            <person name="Daum C."/>
            <person name="Chiniquy J."/>
            <person name="Barry K."/>
            <person name="LaButti K."/>
            <person name="Haridas S."/>
            <person name="Simmons B.A."/>
            <person name="Magnuson J.K."/>
            <person name="Mortensen U.H."/>
            <person name="Larsen T.O."/>
            <person name="Grigoriev I.V."/>
            <person name="Baker S.E."/>
            <person name="Andersen M.R."/>
        </authorList>
    </citation>
    <scope>NUCLEOTIDE SEQUENCE [LARGE SCALE GENOMIC DNA]</scope>
    <source>
        <strain evidence="9 10">IBT 24754</strain>
    </source>
</reference>
<accession>A0A2T5LSG7</accession>
<comment type="similarity">
    <text evidence="5 6">Belongs to the small heat shock protein (HSP20) family.</text>
</comment>
<dbReference type="AlphaFoldDB" id="A0A2T5LSG7"/>
<dbReference type="RefSeq" id="XP_040750615.1">
    <property type="nucleotide sequence ID" value="XM_040898515.1"/>
</dbReference>
<evidence type="ECO:0000256" key="3">
    <source>
        <dbReference type="ARBA" id="ARBA00023186"/>
    </source>
</evidence>
<dbReference type="CDD" id="cd20268">
    <property type="entry name" value="Complex1_LYR_SDHAF1_LYRM8"/>
    <property type="match status" value="1"/>
</dbReference>
<sequence>MARLSGLQREVLSLYRKCLREIRKKPVESRSNFKSYARTEFEKNLSISKKDFSAIEYLLRKGNRQLEMYSSPGIRNIRYSIYTSPPSQTMAFFPRCSGDFAPLFQLLDDYDVHRTTRRPTKKTTTVRSFAPKFDVYELDDCYYLDGEVPGADQEHIEIEFTDPQTLVIKGRTERNYHKEQAQPEHADDGSDETSSVKSHQATVEDWDEMTDTTPPAESSTNPAPIAEKTVEQQQSQAAETTYKLWVSERSIGEFQRTFAFPARVDQDSVRANLKDGVLSVVVPKEPAPKVKKIRVE</sequence>
<feature type="compositionally biased region" description="Polar residues" evidence="7">
    <location>
        <begin position="192"/>
        <end position="201"/>
    </location>
</feature>
<evidence type="ECO:0000256" key="5">
    <source>
        <dbReference type="PROSITE-ProRule" id="PRU00285"/>
    </source>
</evidence>
<feature type="compositionally biased region" description="Polar residues" evidence="7">
    <location>
        <begin position="211"/>
        <end position="222"/>
    </location>
</feature>
<evidence type="ECO:0000313" key="9">
    <source>
        <dbReference type="EMBL" id="PTU19223.1"/>
    </source>
</evidence>
<dbReference type="VEuPathDB" id="FungiDB:P175DRAFT_0510509"/>
<gene>
    <name evidence="9" type="ORF">P175DRAFT_0510509</name>
</gene>
<dbReference type="GO" id="GO:0034553">
    <property type="term" value="P:mitochondrial respiratory chain complex II assembly"/>
    <property type="evidence" value="ECO:0007669"/>
    <property type="project" value="InterPro"/>
</dbReference>
<dbReference type="InterPro" id="IPR008978">
    <property type="entry name" value="HSP20-like_chaperone"/>
</dbReference>
<dbReference type="OrthoDB" id="1431247at2759"/>
<dbReference type="InterPro" id="IPR002068">
    <property type="entry name" value="A-crystallin/Hsp20_dom"/>
</dbReference>
<dbReference type="Proteomes" id="UP000244073">
    <property type="component" value="Unassembled WGS sequence"/>
</dbReference>
<dbReference type="InterPro" id="IPR045295">
    <property type="entry name" value="Complex1_LYR_SDHAF1_LYRM8"/>
</dbReference>
<dbReference type="SUPFAM" id="SSF49764">
    <property type="entry name" value="HSP20-like chaperones"/>
    <property type="match status" value="1"/>
</dbReference>
<name>A0A2T5LSG7_9EURO</name>
<evidence type="ECO:0000256" key="6">
    <source>
        <dbReference type="RuleBase" id="RU003616"/>
    </source>
</evidence>
<protein>
    <recommendedName>
        <fullName evidence="8">SHSP domain-containing protein</fullName>
    </recommendedName>
</protein>
<dbReference type="GeneID" id="63815397"/>
<dbReference type="CDD" id="cd06464">
    <property type="entry name" value="ACD_sHsps-like"/>
    <property type="match status" value="1"/>
</dbReference>
<dbReference type="EMBL" id="MSFN02000006">
    <property type="protein sequence ID" value="PTU19223.1"/>
    <property type="molecule type" value="Genomic_DNA"/>
</dbReference>
<keyword evidence="2" id="KW-0496">Mitochondrion</keyword>